<dbReference type="STRING" id="1561998.A0A1I7UL37"/>
<evidence type="ECO:0000256" key="2">
    <source>
        <dbReference type="ARBA" id="ARBA00022679"/>
    </source>
</evidence>
<name>A0A1I7UL37_9PELO</name>
<evidence type="ECO:0000256" key="5">
    <source>
        <dbReference type="ARBA" id="ARBA00022840"/>
    </source>
</evidence>
<evidence type="ECO:0000256" key="1">
    <source>
        <dbReference type="ARBA" id="ARBA00022527"/>
    </source>
</evidence>
<keyword evidence="1" id="KW-0723">Serine/threonine-protein kinase</keyword>
<dbReference type="FunFam" id="1.10.510.10:FF:000624">
    <property type="entry name" value="Mitogen-activated protein kinase"/>
    <property type="match status" value="1"/>
</dbReference>
<dbReference type="GO" id="GO:0005524">
    <property type="term" value="F:ATP binding"/>
    <property type="evidence" value="ECO:0007669"/>
    <property type="project" value="UniProtKB-KW"/>
</dbReference>
<dbReference type="PROSITE" id="PS50011">
    <property type="entry name" value="PROTEIN_KINASE_DOM"/>
    <property type="match status" value="1"/>
</dbReference>
<dbReference type="Proteomes" id="UP000095282">
    <property type="component" value="Unplaced"/>
</dbReference>
<dbReference type="PROSITE" id="PS00108">
    <property type="entry name" value="PROTEIN_KINASE_ST"/>
    <property type="match status" value="1"/>
</dbReference>
<dbReference type="GO" id="GO:0004674">
    <property type="term" value="F:protein serine/threonine kinase activity"/>
    <property type="evidence" value="ECO:0007669"/>
    <property type="project" value="UniProtKB-KW"/>
</dbReference>
<dbReference type="InterPro" id="IPR000719">
    <property type="entry name" value="Prot_kinase_dom"/>
</dbReference>
<dbReference type="WBParaSite" id="Csp11.Scaffold630.g17030.t1">
    <property type="protein sequence ID" value="Csp11.Scaffold630.g17030.t1"/>
    <property type="gene ID" value="Csp11.Scaffold630.g17030"/>
</dbReference>
<evidence type="ECO:0000256" key="3">
    <source>
        <dbReference type="ARBA" id="ARBA00022741"/>
    </source>
</evidence>
<dbReference type="Pfam" id="PF00069">
    <property type="entry name" value="Pkinase"/>
    <property type="match status" value="1"/>
</dbReference>
<dbReference type="eggNOG" id="KOG0662">
    <property type="taxonomic scope" value="Eukaryota"/>
</dbReference>
<keyword evidence="5" id="KW-0067">ATP-binding</keyword>
<reference evidence="8" key="1">
    <citation type="submission" date="2016-11" db="UniProtKB">
        <authorList>
            <consortium name="WormBaseParasite"/>
        </authorList>
    </citation>
    <scope>IDENTIFICATION</scope>
</reference>
<accession>A0A1I7UL37</accession>
<keyword evidence="7" id="KW-1185">Reference proteome</keyword>
<dbReference type="AlphaFoldDB" id="A0A1I7UL37"/>
<dbReference type="PANTHER" id="PTHR24055">
    <property type="entry name" value="MITOGEN-ACTIVATED PROTEIN KINASE"/>
    <property type="match status" value="1"/>
</dbReference>
<evidence type="ECO:0000313" key="7">
    <source>
        <dbReference type="Proteomes" id="UP000095282"/>
    </source>
</evidence>
<dbReference type="InterPro" id="IPR011009">
    <property type="entry name" value="Kinase-like_dom_sf"/>
</dbReference>
<keyword evidence="4" id="KW-0418">Kinase</keyword>
<keyword evidence="2" id="KW-0808">Transferase</keyword>
<proteinExistence type="predicted"/>
<evidence type="ECO:0000259" key="6">
    <source>
        <dbReference type="PROSITE" id="PS50011"/>
    </source>
</evidence>
<dbReference type="Gene3D" id="1.10.510.10">
    <property type="entry name" value="Transferase(Phosphotransferase) domain 1"/>
    <property type="match status" value="1"/>
</dbReference>
<evidence type="ECO:0000313" key="8">
    <source>
        <dbReference type="WBParaSite" id="Csp11.Scaffold630.g17030.t1"/>
    </source>
</evidence>
<sequence>MEEDNPEFIGEYHLDELITSSENIYSDCEVYKATKRNTHEKVILKLSRYSDRGNTELEILNAIRHEFIVNLLDSFKTKFLRNVMIFEKYPRDLQELYTEESLESNRIQKFMNQLMTGIQYIHDKNIIHRDIKPENLMITETDSLKIGDFGISRYTNPTASMTPESVSLWYRPIEILLSCKNHTTAVDIWSAGCVMAELYRRCPLFKGEGQINMINKIINVLGKPTLEEWPTMNELPAMSMIELSGPDSKNFENAIPNASKKSLDLIQNMIMFDPARRFSASQVLQHAYFKTEDISEQNNYEPSFP</sequence>
<dbReference type="SUPFAM" id="SSF56112">
    <property type="entry name" value="Protein kinase-like (PK-like)"/>
    <property type="match status" value="1"/>
</dbReference>
<keyword evidence="3" id="KW-0547">Nucleotide-binding</keyword>
<feature type="domain" description="Protein kinase" evidence="6">
    <location>
        <begin position="3"/>
        <end position="289"/>
    </location>
</feature>
<dbReference type="Gene3D" id="3.30.200.20">
    <property type="entry name" value="Phosphorylase Kinase, domain 1"/>
    <property type="match status" value="1"/>
</dbReference>
<dbReference type="SMART" id="SM00220">
    <property type="entry name" value="S_TKc"/>
    <property type="match status" value="1"/>
</dbReference>
<dbReference type="InterPro" id="IPR008271">
    <property type="entry name" value="Ser/Thr_kinase_AS"/>
</dbReference>
<evidence type="ECO:0000256" key="4">
    <source>
        <dbReference type="ARBA" id="ARBA00022777"/>
    </source>
</evidence>
<dbReference type="InterPro" id="IPR050117">
    <property type="entry name" value="MAPK"/>
</dbReference>
<organism evidence="7 8">
    <name type="scientific">Caenorhabditis tropicalis</name>
    <dbReference type="NCBI Taxonomy" id="1561998"/>
    <lineage>
        <taxon>Eukaryota</taxon>
        <taxon>Metazoa</taxon>
        <taxon>Ecdysozoa</taxon>
        <taxon>Nematoda</taxon>
        <taxon>Chromadorea</taxon>
        <taxon>Rhabditida</taxon>
        <taxon>Rhabditina</taxon>
        <taxon>Rhabditomorpha</taxon>
        <taxon>Rhabditoidea</taxon>
        <taxon>Rhabditidae</taxon>
        <taxon>Peloderinae</taxon>
        <taxon>Caenorhabditis</taxon>
    </lineage>
</organism>
<protein>
    <submittedName>
        <fullName evidence="8">Protein kinase domain-containing protein</fullName>
    </submittedName>
</protein>